<dbReference type="STRING" id="1344416.A0A139AY04"/>
<keyword evidence="7" id="KW-0812">Transmembrane</keyword>
<evidence type="ECO:0000256" key="4">
    <source>
        <dbReference type="ARBA" id="ARBA00022824"/>
    </source>
</evidence>
<accession>A0A139AY04</accession>
<dbReference type="PANTHER" id="PTHR10281:SF72">
    <property type="entry name" value="NEUDESIN"/>
    <property type="match status" value="1"/>
</dbReference>
<gene>
    <name evidence="9" type="ORF">M427DRAFT_51021</name>
</gene>
<dbReference type="SUPFAM" id="SSF55856">
    <property type="entry name" value="Cytochrome b5-like heme/steroid binding domain"/>
    <property type="match status" value="1"/>
</dbReference>
<evidence type="ECO:0000256" key="2">
    <source>
        <dbReference type="ARBA" id="ARBA00022617"/>
    </source>
</evidence>
<dbReference type="PANTHER" id="PTHR10281">
    <property type="entry name" value="MEMBRANE-ASSOCIATED PROGESTERONE RECEPTOR COMPONENT-RELATED"/>
    <property type="match status" value="1"/>
</dbReference>
<sequence>MADAAAKASSPNLESLVAELTTNPVNWVLIGVLGYLLYSLLRPQRYEPPPPMHAKVIEMREYTPADLAEFDGTEGKAIKFAVNGKVFDVSRGRNFYGPGGPYGNFAGRDASRGMAKQSFELENIRAPDEPIDPLDDLTKEERDNMLEWESHFLHKYDHVGWLVSEHSEHGKGPNSKKTE</sequence>
<evidence type="ECO:0000256" key="5">
    <source>
        <dbReference type="ARBA" id="ARBA00023004"/>
    </source>
</evidence>
<keyword evidence="3" id="KW-0479">Metal-binding</keyword>
<dbReference type="OrthoDB" id="547796at2759"/>
<dbReference type="InterPro" id="IPR036400">
    <property type="entry name" value="Cyt_B5-like_heme/steroid_sf"/>
</dbReference>
<evidence type="ECO:0000256" key="1">
    <source>
        <dbReference type="ARBA" id="ARBA00004240"/>
    </source>
</evidence>
<proteinExistence type="inferred from homology"/>
<keyword evidence="5" id="KW-0408">Iron</keyword>
<evidence type="ECO:0000259" key="8">
    <source>
        <dbReference type="SMART" id="SM01117"/>
    </source>
</evidence>
<keyword evidence="2" id="KW-0349">Heme</keyword>
<dbReference type="OMA" id="ANEWETQ"/>
<organism evidence="9 10">
    <name type="scientific">Gonapodya prolifera (strain JEL478)</name>
    <name type="common">Monoblepharis prolifera</name>
    <dbReference type="NCBI Taxonomy" id="1344416"/>
    <lineage>
        <taxon>Eukaryota</taxon>
        <taxon>Fungi</taxon>
        <taxon>Fungi incertae sedis</taxon>
        <taxon>Chytridiomycota</taxon>
        <taxon>Chytridiomycota incertae sedis</taxon>
        <taxon>Monoblepharidomycetes</taxon>
        <taxon>Monoblepharidales</taxon>
        <taxon>Gonapodyaceae</taxon>
        <taxon>Gonapodya</taxon>
    </lineage>
</organism>
<dbReference type="InterPro" id="IPR001199">
    <property type="entry name" value="Cyt_B5-like_heme/steroid-bd"/>
</dbReference>
<dbReference type="InterPro" id="IPR050577">
    <property type="entry name" value="MAPR/NEUFC/NENF-like"/>
</dbReference>
<dbReference type="EMBL" id="KQ965732">
    <property type="protein sequence ID" value="KXS21599.1"/>
    <property type="molecule type" value="Genomic_DNA"/>
</dbReference>
<dbReference type="GO" id="GO:0046872">
    <property type="term" value="F:metal ion binding"/>
    <property type="evidence" value="ECO:0007669"/>
    <property type="project" value="UniProtKB-KW"/>
</dbReference>
<dbReference type="Pfam" id="PF00173">
    <property type="entry name" value="Cyt-b5"/>
    <property type="match status" value="1"/>
</dbReference>
<keyword evidence="10" id="KW-1185">Reference proteome</keyword>
<dbReference type="GO" id="GO:0005783">
    <property type="term" value="C:endoplasmic reticulum"/>
    <property type="evidence" value="ECO:0007669"/>
    <property type="project" value="UniProtKB-SubCell"/>
</dbReference>
<dbReference type="Gene3D" id="3.10.120.10">
    <property type="entry name" value="Cytochrome b5-like heme/steroid binding domain"/>
    <property type="match status" value="1"/>
</dbReference>
<keyword evidence="7" id="KW-1133">Transmembrane helix</keyword>
<dbReference type="SMART" id="SM01117">
    <property type="entry name" value="Cyt-b5"/>
    <property type="match status" value="1"/>
</dbReference>
<dbReference type="GO" id="GO:0016020">
    <property type="term" value="C:membrane"/>
    <property type="evidence" value="ECO:0007669"/>
    <property type="project" value="TreeGrafter"/>
</dbReference>
<dbReference type="GO" id="GO:0020037">
    <property type="term" value="F:heme binding"/>
    <property type="evidence" value="ECO:0007669"/>
    <property type="project" value="UniProtKB-ARBA"/>
</dbReference>
<evidence type="ECO:0000313" key="10">
    <source>
        <dbReference type="Proteomes" id="UP000070544"/>
    </source>
</evidence>
<protein>
    <submittedName>
        <fullName evidence="9">Cytochrome b5</fullName>
    </submittedName>
</protein>
<name>A0A139AY04_GONPJ</name>
<reference evidence="9 10" key="1">
    <citation type="journal article" date="2015" name="Genome Biol. Evol.">
        <title>Phylogenomic analyses indicate that early fungi evolved digesting cell walls of algal ancestors of land plants.</title>
        <authorList>
            <person name="Chang Y."/>
            <person name="Wang S."/>
            <person name="Sekimoto S."/>
            <person name="Aerts A.L."/>
            <person name="Choi C."/>
            <person name="Clum A."/>
            <person name="LaButti K.M."/>
            <person name="Lindquist E.A."/>
            <person name="Yee Ngan C."/>
            <person name="Ohm R.A."/>
            <person name="Salamov A.A."/>
            <person name="Grigoriev I.V."/>
            <person name="Spatafora J.W."/>
            <person name="Berbee M.L."/>
        </authorList>
    </citation>
    <scope>NUCLEOTIDE SEQUENCE [LARGE SCALE GENOMIC DNA]</scope>
    <source>
        <strain evidence="9 10">JEL478</strain>
    </source>
</reference>
<dbReference type="AlphaFoldDB" id="A0A139AY04"/>
<comment type="similarity">
    <text evidence="6">Belongs to the cytochrome b5 family. MAPR subfamily.</text>
</comment>
<feature type="domain" description="Cytochrome b5 heme-binding" evidence="8">
    <location>
        <begin position="62"/>
        <end position="163"/>
    </location>
</feature>
<evidence type="ECO:0000256" key="3">
    <source>
        <dbReference type="ARBA" id="ARBA00022723"/>
    </source>
</evidence>
<evidence type="ECO:0000256" key="6">
    <source>
        <dbReference type="ARBA" id="ARBA00038357"/>
    </source>
</evidence>
<evidence type="ECO:0000313" key="9">
    <source>
        <dbReference type="EMBL" id="KXS21599.1"/>
    </source>
</evidence>
<evidence type="ECO:0000256" key="7">
    <source>
        <dbReference type="SAM" id="Phobius"/>
    </source>
</evidence>
<dbReference type="FunFam" id="3.10.120.10:FF:000003">
    <property type="entry name" value="membrane-associated progesterone receptor component 1"/>
    <property type="match status" value="1"/>
</dbReference>
<feature type="transmembrane region" description="Helical" evidence="7">
    <location>
        <begin position="24"/>
        <end position="41"/>
    </location>
</feature>
<keyword evidence="4" id="KW-0256">Endoplasmic reticulum</keyword>
<dbReference type="Proteomes" id="UP000070544">
    <property type="component" value="Unassembled WGS sequence"/>
</dbReference>
<keyword evidence="7" id="KW-0472">Membrane</keyword>
<comment type="subcellular location">
    <subcellularLocation>
        <location evidence="1">Endoplasmic reticulum</location>
    </subcellularLocation>
</comment>